<sequence length="120" mass="13402">MSKLIITSYPLGVVGEKSIIFESNETATYHQVLFDVLKKVFADKVPEVLPKEGDVLNINVIEQDATSSLPRIQHFSLLGELEDELVDVLDAAQEWLDDQDLSQGKDQGSLVNELVDKLDF</sequence>
<protein>
    <submittedName>
        <fullName evidence="1">Uncharacterized protein</fullName>
    </submittedName>
</protein>
<evidence type="ECO:0000313" key="2">
    <source>
        <dbReference type="Proteomes" id="UP001203665"/>
    </source>
</evidence>
<proteinExistence type="predicted"/>
<name>A0ABT0XEW6_9BACI</name>
<keyword evidence="2" id="KW-1185">Reference proteome</keyword>
<organism evidence="1 2">
    <name type="scientific">Alkalicoccobacillus plakortidis</name>
    <dbReference type="NCBI Taxonomy" id="444060"/>
    <lineage>
        <taxon>Bacteria</taxon>
        <taxon>Bacillati</taxon>
        <taxon>Bacillota</taxon>
        <taxon>Bacilli</taxon>
        <taxon>Bacillales</taxon>
        <taxon>Bacillaceae</taxon>
        <taxon>Alkalicoccobacillus</taxon>
    </lineage>
</organism>
<reference evidence="1" key="1">
    <citation type="submission" date="2022-06" db="EMBL/GenBank/DDBJ databases">
        <title>Alkalicoccobacillus porphyridii sp. nov., isolated from a marine red alga, Porphyridium purpureum and reclassification of Shouchella plakortidis and Shouchella gibsonii as Alkalicoccobacillus plakortidis comb. nov. and Alkalicoccobacillus gibsonii comb. nov.</title>
        <authorList>
            <person name="Kim K.H."/>
            <person name="Lee J.K."/>
            <person name="Han D.M."/>
            <person name="Baek J.H."/>
            <person name="Jeon C.O."/>
        </authorList>
    </citation>
    <scope>NUCLEOTIDE SEQUENCE</scope>
    <source>
        <strain evidence="1">DSM 19153</strain>
    </source>
</reference>
<dbReference type="Proteomes" id="UP001203665">
    <property type="component" value="Unassembled WGS sequence"/>
</dbReference>
<dbReference type="EMBL" id="JAMQJY010000001">
    <property type="protein sequence ID" value="MCM2674434.1"/>
    <property type="molecule type" value="Genomic_DNA"/>
</dbReference>
<gene>
    <name evidence="1" type="ORF">NDM98_02175</name>
</gene>
<comment type="caution">
    <text evidence="1">The sequence shown here is derived from an EMBL/GenBank/DDBJ whole genome shotgun (WGS) entry which is preliminary data.</text>
</comment>
<accession>A0ABT0XEW6</accession>
<dbReference type="RefSeq" id="WP_251604152.1">
    <property type="nucleotide sequence ID" value="NZ_JAMQJY010000001.1"/>
</dbReference>
<evidence type="ECO:0000313" key="1">
    <source>
        <dbReference type="EMBL" id="MCM2674434.1"/>
    </source>
</evidence>